<dbReference type="Proteomes" id="UP000324222">
    <property type="component" value="Unassembled WGS sequence"/>
</dbReference>
<name>A0A5B7EQ33_PORTR</name>
<proteinExistence type="predicted"/>
<organism evidence="1 2">
    <name type="scientific">Portunus trituberculatus</name>
    <name type="common">Swimming crab</name>
    <name type="synonym">Neptunus trituberculatus</name>
    <dbReference type="NCBI Taxonomy" id="210409"/>
    <lineage>
        <taxon>Eukaryota</taxon>
        <taxon>Metazoa</taxon>
        <taxon>Ecdysozoa</taxon>
        <taxon>Arthropoda</taxon>
        <taxon>Crustacea</taxon>
        <taxon>Multicrustacea</taxon>
        <taxon>Malacostraca</taxon>
        <taxon>Eumalacostraca</taxon>
        <taxon>Eucarida</taxon>
        <taxon>Decapoda</taxon>
        <taxon>Pleocyemata</taxon>
        <taxon>Brachyura</taxon>
        <taxon>Eubrachyura</taxon>
        <taxon>Portunoidea</taxon>
        <taxon>Portunidae</taxon>
        <taxon>Portuninae</taxon>
        <taxon>Portunus</taxon>
    </lineage>
</organism>
<evidence type="ECO:0000313" key="1">
    <source>
        <dbReference type="EMBL" id="MPC36272.1"/>
    </source>
</evidence>
<dbReference type="EMBL" id="VSRR010003469">
    <property type="protein sequence ID" value="MPC36272.1"/>
    <property type="molecule type" value="Genomic_DNA"/>
</dbReference>
<dbReference type="AlphaFoldDB" id="A0A5B7EQ33"/>
<keyword evidence="2" id="KW-1185">Reference proteome</keyword>
<reference evidence="1 2" key="1">
    <citation type="submission" date="2019-05" db="EMBL/GenBank/DDBJ databases">
        <title>Another draft genome of Portunus trituberculatus and its Hox gene families provides insights of decapod evolution.</title>
        <authorList>
            <person name="Jeong J.-H."/>
            <person name="Song I."/>
            <person name="Kim S."/>
            <person name="Choi T."/>
            <person name="Kim D."/>
            <person name="Ryu S."/>
            <person name="Kim W."/>
        </authorList>
    </citation>
    <scope>NUCLEOTIDE SEQUENCE [LARGE SCALE GENOMIC DNA]</scope>
    <source>
        <tissue evidence="1">Muscle</tissue>
    </source>
</reference>
<accession>A0A5B7EQ33</accession>
<comment type="caution">
    <text evidence="1">The sequence shown here is derived from an EMBL/GenBank/DDBJ whole genome shotgun (WGS) entry which is preliminary data.</text>
</comment>
<gene>
    <name evidence="1" type="ORF">E2C01_029724</name>
</gene>
<evidence type="ECO:0000313" key="2">
    <source>
        <dbReference type="Proteomes" id="UP000324222"/>
    </source>
</evidence>
<protein>
    <submittedName>
        <fullName evidence="1">Uncharacterized protein</fullName>
    </submittedName>
</protein>
<sequence length="78" mass="8883">MFAAVRDLQHTADKMLMEEGFHRYTIPIVTSLLRQRLRKLINRGKTLIHGRHREAAHGRLGAALRGALRCVQLPSILT</sequence>